<evidence type="ECO:0000313" key="2">
    <source>
        <dbReference type="Proteomes" id="UP000033111"/>
    </source>
</evidence>
<proteinExistence type="predicted"/>
<dbReference type="AlphaFoldDB" id="A0A0E3P1B5"/>
<organism evidence="1 2">
    <name type="scientific">Methanosarcina siciliae T4/M</name>
    <dbReference type="NCBI Taxonomy" id="1434120"/>
    <lineage>
        <taxon>Archaea</taxon>
        <taxon>Methanobacteriati</taxon>
        <taxon>Methanobacteriota</taxon>
        <taxon>Stenosarchaea group</taxon>
        <taxon>Methanomicrobia</taxon>
        <taxon>Methanosarcinales</taxon>
        <taxon>Methanosarcinaceae</taxon>
        <taxon>Methanosarcina</taxon>
    </lineage>
</organism>
<name>A0A0E3P1B5_9EURY</name>
<dbReference type="HOGENOM" id="CLU_3338532_0_0_2"/>
<protein>
    <submittedName>
        <fullName evidence="1">Uncharacterized protein</fullName>
    </submittedName>
</protein>
<gene>
    <name evidence="1" type="ORF">MSSIT_0429</name>
</gene>
<dbReference type="KEGG" id="msw:MSSIT_0429"/>
<accession>A0A0E3P1B5</accession>
<dbReference type="EMBL" id="CP009506">
    <property type="protein sequence ID" value="AKB27148.1"/>
    <property type="molecule type" value="Genomic_DNA"/>
</dbReference>
<reference evidence="1 2" key="1">
    <citation type="submission" date="2014-07" db="EMBL/GenBank/DDBJ databases">
        <title>Methanogenic archaea and the global carbon cycle.</title>
        <authorList>
            <person name="Henriksen J.R."/>
            <person name="Luke J."/>
            <person name="Reinhart S."/>
            <person name="Benedict M.N."/>
            <person name="Youngblut N.D."/>
            <person name="Metcalf M.E."/>
            <person name="Whitaker R.J."/>
            <person name="Metcalf W.W."/>
        </authorList>
    </citation>
    <scope>NUCLEOTIDE SEQUENCE [LARGE SCALE GENOMIC DNA]</scope>
    <source>
        <strain evidence="1 2">T4/M</strain>
    </source>
</reference>
<dbReference type="PATRIC" id="fig|1434120.4.peg.553"/>
<keyword evidence="2" id="KW-1185">Reference proteome</keyword>
<sequence>MKYIRVILTPEAADAYNSLISRAPESKQEEIILNAFL</sequence>
<evidence type="ECO:0000313" key="1">
    <source>
        <dbReference type="EMBL" id="AKB27148.1"/>
    </source>
</evidence>
<dbReference type="Proteomes" id="UP000033111">
    <property type="component" value="Chromosome"/>
</dbReference>